<accession>M1EZB4</accession>
<evidence type="ECO:0000313" key="2">
    <source>
        <dbReference type="Proteomes" id="UP000011829"/>
    </source>
</evidence>
<organism evidence="1 2">
    <name type="scientific">Cronobacter phage CR9</name>
    <dbReference type="NCBI Taxonomy" id="1162290"/>
    <lineage>
        <taxon>Viruses</taxon>
        <taxon>Duplodnaviria</taxon>
        <taxon>Heunggongvirae</taxon>
        <taxon>Uroviricota</taxon>
        <taxon>Caudoviricetes</taxon>
        <taxon>Vequintavirinae</taxon>
        <taxon>Certrevirus</taxon>
        <taxon>Certrevirus CR9</taxon>
    </lineage>
</organism>
<dbReference type="OrthoDB" id="37713at10239"/>
<keyword evidence="2" id="KW-1185">Reference proteome</keyword>
<name>M1EZB4_9CAUD</name>
<dbReference type="GeneID" id="18562941"/>
<protein>
    <submittedName>
        <fullName evidence="1">Uncharacterized protein</fullName>
    </submittedName>
</protein>
<proteinExistence type="predicted"/>
<sequence length="73" mass="8350">MSVSLEKYAEKERFDRGARDYLAVGYVEEDRDADFPWKAVRSGGHESWHSSYAEAWQEVAKGLVPPSKVYTLP</sequence>
<dbReference type="Proteomes" id="UP000011829">
    <property type="component" value="Segment"/>
</dbReference>
<gene>
    <name evidence="1" type="ORF">CR9_099</name>
</gene>
<reference evidence="1 2" key="1">
    <citation type="submission" date="2012-02" db="EMBL/GenBank/DDBJ databases">
        <title>Complete Genome Sequence of Cronobacter sakazakii Bacteriophage CR9.</title>
        <authorList>
            <person name="Shin H."/>
            <person name="Lee J.-H."/>
            <person name="Kim Y."/>
            <person name="Ryu S."/>
        </authorList>
    </citation>
    <scope>NUCLEOTIDE SEQUENCE [LARGE SCALE GENOMIC DNA]</scope>
</reference>
<dbReference type="EMBL" id="JQ691611">
    <property type="protein sequence ID" value="AFH20983.1"/>
    <property type="molecule type" value="Genomic_DNA"/>
</dbReference>
<dbReference type="KEGG" id="vg:18562941"/>
<dbReference type="RefSeq" id="YP_009015061.1">
    <property type="nucleotide sequence ID" value="NC_023717.1"/>
</dbReference>
<evidence type="ECO:0000313" key="1">
    <source>
        <dbReference type="EMBL" id="AFH20983.1"/>
    </source>
</evidence>